<dbReference type="AlphaFoldDB" id="G3AH30"/>
<dbReference type="InParanoid" id="G3AH30"/>
<proteinExistence type="predicted"/>
<feature type="non-terminal residue" evidence="1">
    <location>
        <position position="81"/>
    </location>
</feature>
<accession>G3AH30</accession>
<dbReference type="HOGENOM" id="CLU_2580478_0_0_1"/>
<dbReference type="GeneID" id="18872567"/>
<sequence length="81" mass="9114">MCWNVIRSGEGNRPLNQYCSNLIRLQPSRGRNKRKGVVQGTHCSNLNRHVNKLEKIISALGTPLVGDHHMLPTVIILQFPS</sequence>
<keyword evidence="2" id="KW-1185">Reference proteome</keyword>
<protein>
    <submittedName>
        <fullName evidence="1">Uncharacterized protein</fullName>
    </submittedName>
</protein>
<evidence type="ECO:0000313" key="2">
    <source>
        <dbReference type="Proteomes" id="UP000000709"/>
    </source>
</evidence>
<dbReference type="RefSeq" id="XP_007372872.1">
    <property type="nucleotide sequence ID" value="XM_007372810.1"/>
</dbReference>
<dbReference type="Proteomes" id="UP000000709">
    <property type="component" value="Unassembled WGS sequence"/>
</dbReference>
<name>G3AH30_SPAPN</name>
<dbReference type="EMBL" id="GL996499">
    <property type="protein sequence ID" value="EGW35460.1"/>
    <property type="molecule type" value="Genomic_DNA"/>
</dbReference>
<dbReference type="KEGG" id="spaa:SPAPADRAFT_58694"/>
<evidence type="ECO:0000313" key="1">
    <source>
        <dbReference type="EMBL" id="EGW35460.1"/>
    </source>
</evidence>
<organism evidence="2">
    <name type="scientific">Spathaspora passalidarum (strain NRRL Y-27907 / 11-Y1)</name>
    <dbReference type="NCBI Taxonomy" id="619300"/>
    <lineage>
        <taxon>Eukaryota</taxon>
        <taxon>Fungi</taxon>
        <taxon>Dikarya</taxon>
        <taxon>Ascomycota</taxon>
        <taxon>Saccharomycotina</taxon>
        <taxon>Pichiomycetes</taxon>
        <taxon>Debaryomycetaceae</taxon>
        <taxon>Spathaspora</taxon>
    </lineage>
</organism>
<reference evidence="1 2" key="1">
    <citation type="journal article" date="2011" name="Proc. Natl. Acad. Sci. U.S.A.">
        <title>Comparative genomics of xylose-fermenting fungi for enhanced biofuel production.</title>
        <authorList>
            <person name="Wohlbach D.J."/>
            <person name="Kuo A."/>
            <person name="Sato T.K."/>
            <person name="Potts K.M."/>
            <person name="Salamov A.A."/>
            <person name="LaButti K.M."/>
            <person name="Sun H."/>
            <person name="Clum A."/>
            <person name="Pangilinan J.L."/>
            <person name="Lindquist E.A."/>
            <person name="Lucas S."/>
            <person name="Lapidus A."/>
            <person name="Jin M."/>
            <person name="Gunawan C."/>
            <person name="Balan V."/>
            <person name="Dale B.E."/>
            <person name="Jeffries T.W."/>
            <person name="Zinkel R."/>
            <person name="Barry K.W."/>
            <person name="Grigoriev I.V."/>
            <person name="Gasch A.P."/>
        </authorList>
    </citation>
    <scope>NUCLEOTIDE SEQUENCE [LARGE SCALE GENOMIC DNA]</scope>
    <source>
        <strain evidence="2">NRRL Y-27907 / 11-Y1</strain>
    </source>
</reference>
<gene>
    <name evidence="1" type="ORF">SPAPADRAFT_58694</name>
</gene>